<dbReference type="InterPro" id="IPR001173">
    <property type="entry name" value="Glyco_trans_2-like"/>
</dbReference>
<evidence type="ECO:0000256" key="6">
    <source>
        <dbReference type="SAM" id="MobiDB-lite"/>
    </source>
</evidence>
<keyword evidence="9" id="KW-1185">Reference proteome</keyword>
<proteinExistence type="predicted"/>
<evidence type="ECO:0000313" key="9">
    <source>
        <dbReference type="Proteomes" id="UP001055712"/>
    </source>
</evidence>
<reference evidence="8" key="2">
    <citation type="submission" date="2020-11" db="EMBL/GenBank/DDBJ databases">
        <authorList>
            <person name="Cecchin M."/>
            <person name="Marcolungo L."/>
            <person name="Rossato M."/>
            <person name="Girolomoni L."/>
            <person name="Cosentino E."/>
            <person name="Cuine S."/>
            <person name="Li-Beisson Y."/>
            <person name="Delledonne M."/>
            <person name="Ballottari M."/>
        </authorList>
    </citation>
    <scope>NUCLEOTIDE SEQUENCE</scope>
    <source>
        <strain evidence="8">211/11P</strain>
        <tissue evidence="8">Whole cell</tissue>
    </source>
</reference>
<evidence type="ECO:0000256" key="1">
    <source>
        <dbReference type="ARBA" id="ARBA00004236"/>
    </source>
</evidence>
<keyword evidence="5" id="KW-0472">Membrane</keyword>
<accession>A0A9D4TXP4</accession>
<keyword evidence="2" id="KW-1003">Cell membrane</keyword>
<dbReference type="NCBIfam" id="TIGR04283">
    <property type="entry name" value="glyco_like_mftF"/>
    <property type="match status" value="1"/>
</dbReference>
<dbReference type="Proteomes" id="UP001055712">
    <property type="component" value="Unassembled WGS sequence"/>
</dbReference>
<dbReference type="EMBL" id="SIDB01000001">
    <property type="protein sequence ID" value="KAI3437612.1"/>
    <property type="molecule type" value="Genomic_DNA"/>
</dbReference>
<comment type="subcellular location">
    <subcellularLocation>
        <location evidence="1">Cell membrane</location>
    </subcellularLocation>
</comment>
<protein>
    <recommendedName>
        <fullName evidence="7">Glycosyltransferase 2-like domain-containing protein</fullName>
    </recommendedName>
</protein>
<dbReference type="InterPro" id="IPR026461">
    <property type="entry name" value="Trfase_2_rSAM/seldom_assoc"/>
</dbReference>
<reference evidence="8" key="1">
    <citation type="journal article" date="2019" name="Plant J.">
        <title>Chlorella vulgaris genome assembly and annotation reveals the molecular basis for metabolic acclimation to high light conditions.</title>
        <authorList>
            <person name="Cecchin M."/>
            <person name="Marcolungo L."/>
            <person name="Rossato M."/>
            <person name="Girolomoni L."/>
            <person name="Cosentino E."/>
            <person name="Cuine S."/>
            <person name="Li-Beisson Y."/>
            <person name="Delledonne M."/>
            <person name="Ballottari M."/>
        </authorList>
    </citation>
    <scope>NUCLEOTIDE SEQUENCE</scope>
    <source>
        <strain evidence="8">211/11P</strain>
    </source>
</reference>
<dbReference type="CDD" id="cd02522">
    <property type="entry name" value="GT_2_like_a"/>
    <property type="match status" value="1"/>
</dbReference>
<dbReference type="Pfam" id="PF00535">
    <property type="entry name" value="Glycos_transf_2"/>
    <property type="match status" value="1"/>
</dbReference>
<dbReference type="AlphaFoldDB" id="A0A9D4TXP4"/>
<dbReference type="GO" id="GO:0016757">
    <property type="term" value="F:glycosyltransferase activity"/>
    <property type="evidence" value="ECO:0007669"/>
    <property type="project" value="UniProtKB-KW"/>
</dbReference>
<sequence>MLSRRFCIKPTAPLTRPRPSCALGRRKPPTRSIQSPAGGDGGGDIGGGTGGGGSGGGGGNDDNSSWHLPGGLRYSGAWALCTECLALWQHHKAAARDAERRAQLFDGAASLSQSSGDAAGREATVSIIVPALNEEAGLEATLRYLQKQLQPAAAEIIVVDGGSSDRTVSVARRCGVRVVQAGRGRARQMNAGAAAAKGQILVFAHADTQPPQALVAEVRRQLSQPNVVLGGFRPLIEFEGKPLRAFSANNTLKTYYGPLLLRPLSFLRGLRCLFGDQTLFCRAADFRNVGGYDGRLPIMEDADLCIRLQMTGPVECSKRRRGRVVQVNSVPNRTSGRRLAQWGGLRATAIHVIIGLSWYCGATPEQLRGIYHRLYTDLYRG</sequence>
<name>A0A9D4TXP4_CHLVU</name>
<organism evidence="8 9">
    <name type="scientific">Chlorella vulgaris</name>
    <name type="common">Green alga</name>
    <dbReference type="NCBI Taxonomy" id="3077"/>
    <lineage>
        <taxon>Eukaryota</taxon>
        <taxon>Viridiplantae</taxon>
        <taxon>Chlorophyta</taxon>
        <taxon>core chlorophytes</taxon>
        <taxon>Trebouxiophyceae</taxon>
        <taxon>Chlorellales</taxon>
        <taxon>Chlorellaceae</taxon>
        <taxon>Chlorella clade</taxon>
        <taxon>Chlorella</taxon>
    </lineage>
</organism>
<evidence type="ECO:0000256" key="2">
    <source>
        <dbReference type="ARBA" id="ARBA00022475"/>
    </source>
</evidence>
<comment type="caution">
    <text evidence="8">The sequence shown here is derived from an EMBL/GenBank/DDBJ whole genome shotgun (WGS) entry which is preliminary data.</text>
</comment>
<dbReference type="Gene3D" id="3.90.550.10">
    <property type="entry name" value="Spore Coat Polysaccharide Biosynthesis Protein SpsA, Chain A"/>
    <property type="match status" value="1"/>
</dbReference>
<evidence type="ECO:0000313" key="8">
    <source>
        <dbReference type="EMBL" id="KAI3437612.1"/>
    </source>
</evidence>
<keyword evidence="3" id="KW-0328">Glycosyltransferase</keyword>
<dbReference type="GO" id="GO:0005886">
    <property type="term" value="C:plasma membrane"/>
    <property type="evidence" value="ECO:0007669"/>
    <property type="project" value="UniProtKB-SubCell"/>
</dbReference>
<dbReference type="SUPFAM" id="SSF53448">
    <property type="entry name" value="Nucleotide-diphospho-sugar transferases"/>
    <property type="match status" value="1"/>
</dbReference>
<dbReference type="InterPro" id="IPR029044">
    <property type="entry name" value="Nucleotide-diphossugar_trans"/>
</dbReference>
<feature type="domain" description="Glycosyltransferase 2-like" evidence="7">
    <location>
        <begin position="126"/>
        <end position="245"/>
    </location>
</feature>
<evidence type="ECO:0000259" key="7">
    <source>
        <dbReference type="Pfam" id="PF00535"/>
    </source>
</evidence>
<evidence type="ECO:0000256" key="4">
    <source>
        <dbReference type="ARBA" id="ARBA00022679"/>
    </source>
</evidence>
<keyword evidence="4" id="KW-0808">Transferase</keyword>
<dbReference type="PANTHER" id="PTHR43646">
    <property type="entry name" value="GLYCOSYLTRANSFERASE"/>
    <property type="match status" value="1"/>
</dbReference>
<evidence type="ECO:0000256" key="3">
    <source>
        <dbReference type="ARBA" id="ARBA00022676"/>
    </source>
</evidence>
<dbReference type="PANTHER" id="PTHR43646:SF2">
    <property type="entry name" value="GLYCOSYLTRANSFERASE 2-LIKE DOMAIN-CONTAINING PROTEIN"/>
    <property type="match status" value="1"/>
</dbReference>
<feature type="compositionally biased region" description="Gly residues" evidence="6">
    <location>
        <begin position="38"/>
        <end position="60"/>
    </location>
</feature>
<evidence type="ECO:0000256" key="5">
    <source>
        <dbReference type="ARBA" id="ARBA00023136"/>
    </source>
</evidence>
<dbReference type="OrthoDB" id="191769at2759"/>
<gene>
    <name evidence="8" type="ORF">D9Q98_000064</name>
</gene>
<feature type="region of interest" description="Disordered" evidence="6">
    <location>
        <begin position="1"/>
        <end position="64"/>
    </location>
</feature>